<name>A0A495IBH3_9MICO</name>
<keyword evidence="7" id="KW-1185">Reference proteome</keyword>
<comment type="similarity">
    <text evidence="1">Belongs to the ABC transporter superfamily.</text>
</comment>
<protein>
    <submittedName>
        <fullName evidence="6">Peptide/nickel transport system ATP-binding protein</fullName>
    </submittedName>
</protein>
<dbReference type="OrthoDB" id="8481147at2"/>
<dbReference type="Proteomes" id="UP000280008">
    <property type="component" value="Unassembled WGS sequence"/>
</dbReference>
<dbReference type="PROSITE" id="PS50893">
    <property type="entry name" value="ABC_TRANSPORTER_2"/>
    <property type="match status" value="1"/>
</dbReference>
<evidence type="ECO:0000313" key="6">
    <source>
        <dbReference type="EMBL" id="RKR73020.1"/>
    </source>
</evidence>
<gene>
    <name evidence="6" type="ORF">C8E83_0102</name>
</gene>
<dbReference type="InterPro" id="IPR027417">
    <property type="entry name" value="P-loop_NTPase"/>
</dbReference>
<dbReference type="InterPro" id="IPR003439">
    <property type="entry name" value="ABC_transporter-like_ATP-bd"/>
</dbReference>
<keyword evidence="3" id="KW-0547">Nucleotide-binding</keyword>
<dbReference type="Gene3D" id="3.40.50.300">
    <property type="entry name" value="P-loop containing nucleotide triphosphate hydrolases"/>
    <property type="match status" value="1"/>
</dbReference>
<dbReference type="AlphaFoldDB" id="A0A495IBH3"/>
<dbReference type="RefSeq" id="WP_121367938.1">
    <property type="nucleotide sequence ID" value="NZ_RBKS01000001.1"/>
</dbReference>
<organism evidence="6 7">
    <name type="scientific">Frondihabitans australicus</name>
    <dbReference type="NCBI Taxonomy" id="386892"/>
    <lineage>
        <taxon>Bacteria</taxon>
        <taxon>Bacillati</taxon>
        <taxon>Actinomycetota</taxon>
        <taxon>Actinomycetes</taxon>
        <taxon>Micrococcales</taxon>
        <taxon>Microbacteriaceae</taxon>
        <taxon>Frondihabitans</taxon>
    </lineage>
</organism>
<feature type="domain" description="ABC transporter" evidence="5">
    <location>
        <begin position="21"/>
        <end position="262"/>
    </location>
</feature>
<dbReference type="PANTHER" id="PTHR43776:SF7">
    <property type="entry name" value="D,D-DIPEPTIDE TRANSPORT ATP-BINDING PROTEIN DDPF-RELATED"/>
    <property type="match status" value="1"/>
</dbReference>
<dbReference type="SMART" id="SM00382">
    <property type="entry name" value="AAA"/>
    <property type="match status" value="1"/>
</dbReference>
<keyword evidence="2" id="KW-0813">Transport</keyword>
<reference evidence="6 7" key="1">
    <citation type="submission" date="2018-10" db="EMBL/GenBank/DDBJ databases">
        <title>Sequencing the genomes of 1000 actinobacteria strains.</title>
        <authorList>
            <person name="Klenk H.-P."/>
        </authorList>
    </citation>
    <scope>NUCLEOTIDE SEQUENCE [LARGE SCALE GENOMIC DNA]</scope>
    <source>
        <strain evidence="6 7">DSM 17894</strain>
    </source>
</reference>
<dbReference type="PANTHER" id="PTHR43776">
    <property type="entry name" value="TRANSPORT ATP-BINDING PROTEIN"/>
    <property type="match status" value="1"/>
</dbReference>
<evidence type="ECO:0000256" key="1">
    <source>
        <dbReference type="ARBA" id="ARBA00005417"/>
    </source>
</evidence>
<dbReference type="GO" id="GO:0016887">
    <property type="term" value="F:ATP hydrolysis activity"/>
    <property type="evidence" value="ECO:0007669"/>
    <property type="project" value="InterPro"/>
</dbReference>
<dbReference type="InterPro" id="IPR050319">
    <property type="entry name" value="ABC_transp_ATP-bind"/>
</dbReference>
<evidence type="ECO:0000256" key="3">
    <source>
        <dbReference type="ARBA" id="ARBA00022741"/>
    </source>
</evidence>
<evidence type="ECO:0000256" key="4">
    <source>
        <dbReference type="ARBA" id="ARBA00022840"/>
    </source>
</evidence>
<keyword evidence="4 6" id="KW-0067">ATP-binding</keyword>
<evidence type="ECO:0000313" key="7">
    <source>
        <dbReference type="Proteomes" id="UP000280008"/>
    </source>
</evidence>
<dbReference type="GO" id="GO:0055085">
    <property type="term" value="P:transmembrane transport"/>
    <property type="evidence" value="ECO:0007669"/>
    <property type="project" value="UniProtKB-ARBA"/>
</dbReference>
<dbReference type="PROSITE" id="PS00211">
    <property type="entry name" value="ABC_TRANSPORTER_1"/>
    <property type="match status" value="1"/>
</dbReference>
<dbReference type="InterPro" id="IPR003593">
    <property type="entry name" value="AAA+_ATPase"/>
</dbReference>
<comment type="caution">
    <text evidence="6">The sequence shown here is derived from an EMBL/GenBank/DDBJ whole genome shotgun (WGS) entry which is preliminary data.</text>
</comment>
<dbReference type="CDD" id="cd03257">
    <property type="entry name" value="ABC_NikE_OppD_transporters"/>
    <property type="match status" value="1"/>
</dbReference>
<accession>A0A495IBH3</accession>
<dbReference type="EMBL" id="RBKS01000001">
    <property type="protein sequence ID" value="RKR73020.1"/>
    <property type="molecule type" value="Genomic_DNA"/>
</dbReference>
<evidence type="ECO:0000256" key="2">
    <source>
        <dbReference type="ARBA" id="ARBA00022448"/>
    </source>
</evidence>
<dbReference type="InterPro" id="IPR017871">
    <property type="entry name" value="ABC_transporter-like_CS"/>
</dbReference>
<dbReference type="SUPFAM" id="SSF52540">
    <property type="entry name" value="P-loop containing nucleoside triphosphate hydrolases"/>
    <property type="match status" value="1"/>
</dbReference>
<evidence type="ECO:0000259" key="5">
    <source>
        <dbReference type="PROSITE" id="PS50893"/>
    </source>
</evidence>
<dbReference type="Pfam" id="PF00005">
    <property type="entry name" value="ABC_tran"/>
    <property type="match status" value="1"/>
</dbReference>
<proteinExistence type="inferred from homology"/>
<sequence>MSASTPTTATGSTAVARGVRIEAHEVRKSYGRKTAVEGVSFVLAPGERVGIVGESGSGKSTMAKIITGLEKSSAGSITVDGRELNDLMSSRQGQLEYRRRVQLVAQDTTSTFDPRHRIRESLRIPAQILGGHDVAGADAAIAEITAELGIEPAWVDRYPGELSGGQRQRMSIARALIVRPDLVVCDEAVSALDVSVQGVVLNLLKRYSVEHGAGLMFVSHGLPATAFITRELVVMNAGRVVETGRTLELLERPSHPYTQKLVGAYEDADETAA</sequence>
<dbReference type="GO" id="GO:0005524">
    <property type="term" value="F:ATP binding"/>
    <property type="evidence" value="ECO:0007669"/>
    <property type="project" value="UniProtKB-KW"/>
</dbReference>